<feature type="domain" description="MMS19 C-terminal" evidence="6">
    <location>
        <begin position="695"/>
        <end position="1084"/>
    </location>
</feature>
<sequence>MEKKLNAWIPYVESFVSSPTSLNADDITAVSKLVNTGFLCLEDLVKDMELYLTSTDHFIRNRGVTLLAEVVGHLQSKPLSSTTIHSLINYFSLRLADWHALHGALIGCLTLLRRKHEVGRVVDNDASALADSFLKNIQVQLLALQDRKLCFEILVSLLDDYSEVMIVLDEFLISGICQAIDNEKDPTCLMLTFHIVQSLVQIFPDPSGPIASAAEDLFEILSCYFPIYFTHPKSDHIDIKRDDLSIVLMNAFCSTPLFEPFAVNLLLEKLSAHLPSSKIDSLRYLNKCILNYGANRMEKYCKSIWYSLKETIFNYSPFESLSESGSYHDSQENQIFKEASLCLQTALTLQSVKGKSFITWIIEDKDFDICVSSVANEICYETLSVESRRLLNGTRTILCLCAKAYDQCCDRAFHSFFPRLMDILGIFPCNASLDVGSLENISSRSLCFGALYLSIEMLASGRDLVLSYKQFPESISGENKWFQLVQNIYSPLSYAIGSLVRKHGFKEKNNITEDINSAVKGLQVLATFPEKLHVSVFVFEYILGIFVSIITGSSKDSDLWKLSLKSLVQIGLFIENSRCPETKTVYVSLVMEKIISLMKCNDSNMTLAMKLEAVFSIGSTNPVYMSRAIRDLEMQIFGNFVEIFVVGNQSFDPTFVRLLDCYTSQVLTWCNIKGNYDEVAMHFVLYIWNQMESVSISSIKSQQDVFDSLIMTMKVVVGNLNKENQLLIMHKGYNIIQSRIISPLRKLNQFLPDNTEIARLDLDSIILSPYDELLVSLFAAVVVALQPQVVISDIKVIINVFSIYLLKGHVSAAHALGSIFNKWPSNSKKADEISCRLEEAIDIIFTKGVFSSDIKLLRINDDIDANNAVHMNVIVGLGWIGKGLLMCGHQKMKDIMMVLFKYMLTNNCAESRLPNSDVMGNFTSPVLSRSAADAFSIIMSDSDACLNKKFHAMIRPLYKQRFFSSVLTILLSSIKDSNISDVRNSLYHAFGHVISNTPIAALLLETKKLILPLFECLSSLSADCKNNDLLYSILLVFSSILMENTGKCVVIENVHIIINPLLELAFYPYMMLVRETAIQCLVAMSEFPHARIYPIRQQVLKAMHKALDDPKRPVRLEAVRCRWRWESIA</sequence>
<evidence type="ECO:0000256" key="3">
    <source>
        <dbReference type="ARBA" id="ARBA00022737"/>
    </source>
</evidence>
<keyword evidence="9" id="KW-1185">Reference proteome</keyword>
<dbReference type="EMBL" id="LFYR01000216">
    <property type="protein sequence ID" value="KMZ75049.1"/>
    <property type="molecule type" value="Genomic_DNA"/>
</dbReference>
<comment type="function">
    <text evidence="5">Key component of the cytosolic iron-sulfur protein assembly (CIA) complex, a multiprotein complex that mediates the incorporation of iron-sulfur cluster into apoproteins specifically involved in DNA metabolism and genomic integrity. In the CIA complex, MMS19 acts as an adapter between early-acting CIA components and a subset of cellular target iron-sulfur proteins.</text>
</comment>
<evidence type="ECO:0000256" key="1">
    <source>
        <dbReference type="ARBA" id="ARBA00004123"/>
    </source>
</evidence>
<name>A0A0K9Q1L3_ZOSMR</name>
<evidence type="ECO:0000256" key="2">
    <source>
        <dbReference type="ARBA" id="ARBA00009340"/>
    </source>
</evidence>
<dbReference type="SUPFAM" id="SSF48371">
    <property type="entry name" value="ARM repeat"/>
    <property type="match status" value="2"/>
</dbReference>
<dbReference type="GO" id="GO:0097361">
    <property type="term" value="C:cytosolic [4Fe-4S] assembly targeting complex"/>
    <property type="evidence" value="ECO:0000318"/>
    <property type="project" value="GO_Central"/>
</dbReference>
<dbReference type="PANTHER" id="PTHR12891">
    <property type="entry name" value="DNA REPAIR/TRANSCRIPTION PROTEIN MET18/MMS19"/>
    <property type="match status" value="1"/>
</dbReference>
<dbReference type="GO" id="GO:0051604">
    <property type="term" value="P:protein maturation"/>
    <property type="evidence" value="ECO:0000318"/>
    <property type="project" value="GO_Central"/>
</dbReference>
<keyword evidence="3" id="KW-0677">Repeat</keyword>
<dbReference type="InterPro" id="IPR039920">
    <property type="entry name" value="MMS19"/>
</dbReference>
<comment type="subcellular location">
    <subcellularLocation>
        <location evidence="1 5">Nucleus</location>
    </subcellularLocation>
</comment>
<dbReference type="GO" id="GO:0016226">
    <property type="term" value="P:iron-sulfur cluster assembly"/>
    <property type="evidence" value="ECO:0007669"/>
    <property type="project" value="UniProtKB-UniRule"/>
</dbReference>
<evidence type="ECO:0000313" key="8">
    <source>
        <dbReference type="EMBL" id="KMZ75049.1"/>
    </source>
</evidence>
<dbReference type="InterPro" id="IPR024687">
    <property type="entry name" value="MMS19_C"/>
</dbReference>
<evidence type="ECO:0000256" key="5">
    <source>
        <dbReference type="RuleBase" id="RU367072"/>
    </source>
</evidence>
<organism evidence="8 9">
    <name type="scientific">Zostera marina</name>
    <name type="common">Eelgrass</name>
    <dbReference type="NCBI Taxonomy" id="29655"/>
    <lineage>
        <taxon>Eukaryota</taxon>
        <taxon>Viridiplantae</taxon>
        <taxon>Streptophyta</taxon>
        <taxon>Embryophyta</taxon>
        <taxon>Tracheophyta</taxon>
        <taxon>Spermatophyta</taxon>
        <taxon>Magnoliopsida</taxon>
        <taxon>Liliopsida</taxon>
        <taxon>Zosteraceae</taxon>
        <taxon>Zostera</taxon>
    </lineage>
</organism>
<dbReference type="STRING" id="29655.A0A0K9Q1L3"/>
<dbReference type="InterPro" id="IPR011989">
    <property type="entry name" value="ARM-like"/>
</dbReference>
<gene>
    <name evidence="8" type="ORF">ZOSMA_11G00720</name>
</gene>
<dbReference type="Pfam" id="PF12460">
    <property type="entry name" value="MMS19_C"/>
    <property type="match status" value="1"/>
</dbReference>
<reference evidence="9" key="1">
    <citation type="journal article" date="2016" name="Nature">
        <title>The genome of the seagrass Zostera marina reveals angiosperm adaptation to the sea.</title>
        <authorList>
            <person name="Olsen J.L."/>
            <person name="Rouze P."/>
            <person name="Verhelst B."/>
            <person name="Lin Y.-C."/>
            <person name="Bayer T."/>
            <person name="Collen J."/>
            <person name="Dattolo E."/>
            <person name="De Paoli E."/>
            <person name="Dittami S."/>
            <person name="Maumus F."/>
            <person name="Michel G."/>
            <person name="Kersting A."/>
            <person name="Lauritano C."/>
            <person name="Lohaus R."/>
            <person name="Toepel M."/>
            <person name="Tonon T."/>
            <person name="Vanneste K."/>
            <person name="Amirebrahimi M."/>
            <person name="Brakel J."/>
            <person name="Bostroem C."/>
            <person name="Chovatia M."/>
            <person name="Grimwood J."/>
            <person name="Jenkins J.W."/>
            <person name="Jueterbock A."/>
            <person name="Mraz A."/>
            <person name="Stam W.T."/>
            <person name="Tice H."/>
            <person name="Bornberg-Bauer E."/>
            <person name="Green P.J."/>
            <person name="Pearson G.A."/>
            <person name="Procaccini G."/>
            <person name="Duarte C.M."/>
            <person name="Schmutz J."/>
            <person name="Reusch T.B.H."/>
            <person name="Van de Peer Y."/>
        </authorList>
    </citation>
    <scope>NUCLEOTIDE SEQUENCE [LARGE SCALE GENOMIC DNA]</scope>
    <source>
        <strain evidence="9">cv. Finnish</strain>
    </source>
</reference>
<proteinExistence type="inferred from homology"/>
<evidence type="ECO:0000259" key="6">
    <source>
        <dbReference type="Pfam" id="PF12460"/>
    </source>
</evidence>
<dbReference type="PANTHER" id="PTHR12891:SF0">
    <property type="entry name" value="MMS19 NUCLEOTIDE EXCISION REPAIR PROTEIN HOMOLOG"/>
    <property type="match status" value="1"/>
</dbReference>
<comment type="caution">
    <text evidence="8">The sequence shown here is derived from an EMBL/GenBank/DDBJ whole genome shotgun (WGS) entry which is preliminary data.</text>
</comment>
<dbReference type="Gene3D" id="1.25.10.10">
    <property type="entry name" value="Leucine-rich Repeat Variant"/>
    <property type="match status" value="1"/>
</dbReference>
<dbReference type="InterPro" id="IPR016024">
    <property type="entry name" value="ARM-type_fold"/>
</dbReference>
<dbReference type="OMA" id="FSFMPEF"/>
<dbReference type="GO" id="GO:0005634">
    <property type="term" value="C:nucleus"/>
    <property type="evidence" value="ECO:0007669"/>
    <property type="project" value="UniProtKB-SubCell"/>
</dbReference>
<comment type="similarity">
    <text evidence="2 5">Belongs to the MET18/MMS19 family.</text>
</comment>
<dbReference type="AlphaFoldDB" id="A0A0K9Q1L3"/>
<dbReference type="Proteomes" id="UP000036987">
    <property type="component" value="Unassembled WGS sequence"/>
</dbReference>
<evidence type="ECO:0000313" key="9">
    <source>
        <dbReference type="Proteomes" id="UP000036987"/>
    </source>
</evidence>
<evidence type="ECO:0000256" key="4">
    <source>
        <dbReference type="ARBA" id="ARBA00023242"/>
    </source>
</evidence>
<keyword evidence="4 5" id="KW-0539">Nucleus</keyword>
<feature type="domain" description="MMS19 N-terminal" evidence="7">
    <location>
        <begin position="45"/>
        <end position="314"/>
    </location>
</feature>
<keyword evidence="5" id="KW-0234">DNA repair</keyword>
<dbReference type="Pfam" id="PF14500">
    <property type="entry name" value="MMS19_N"/>
    <property type="match status" value="1"/>
</dbReference>
<dbReference type="InterPro" id="IPR029240">
    <property type="entry name" value="MMS19_N"/>
</dbReference>
<dbReference type="OrthoDB" id="342900at2759"/>
<protein>
    <recommendedName>
        <fullName evidence="5">MMS19 nucleotide excision repair protein</fullName>
    </recommendedName>
</protein>
<evidence type="ECO:0000259" key="7">
    <source>
        <dbReference type="Pfam" id="PF14500"/>
    </source>
</evidence>
<accession>A0A0K9Q1L3</accession>
<dbReference type="GO" id="GO:0006281">
    <property type="term" value="P:DNA repair"/>
    <property type="evidence" value="ECO:0007669"/>
    <property type="project" value="UniProtKB-UniRule"/>
</dbReference>
<keyword evidence="5" id="KW-0227">DNA damage</keyword>